<comment type="subunit">
    <text evidence="10">The complex is composed of six subunits: RnfA, RnfB, RnfC, RnfD, RnfE and RnfG.</text>
</comment>
<evidence type="ECO:0000256" key="4">
    <source>
        <dbReference type="ARBA" id="ARBA00022643"/>
    </source>
</evidence>
<proteinExistence type="inferred from homology"/>
<feature type="modified residue" description="FMN phosphoryl threonine" evidence="10">
    <location>
        <position position="165"/>
    </location>
</feature>
<evidence type="ECO:0000256" key="6">
    <source>
        <dbReference type="ARBA" id="ARBA00022967"/>
    </source>
</evidence>
<comment type="similarity">
    <text evidence="10">Belongs to the NqrB/RnfD family.</text>
</comment>
<dbReference type="RefSeq" id="WP_119335559.1">
    <property type="nucleotide sequence ID" value="NZ_AP018558.1"/>
</dbReference>
<keyword evidence="10" id="KW-0997">Cell inner membrane</keyword>
<reference evidence="11 12" key="1">
    <citation type="submission" date="2018-04" db="EMBL/GenBank/DDBJ databases">
        <title>Complete genome sequence of Hydrogenophilus thermoluteolus TH-1.</title>
        <authorList>
            <person name="Arai H."/>
        </authorList>
    </citation>
    <scope>NUCLEOTIDE SEQUENCE [LARGE SCALE GENOMIC DNA]</scope>
    <source>
        <strain evidence="11 12">TH-1</strain>
    </source>
</reference>
<evidence type="ECO:0000313" key="12">
    <source>
        <dbReference type="Proteomes" id="UP000262004"/>
    </source>
</evidence>
<keyword evidence="4 10" id="KW-0288">FMN</keyword>
<keyword evidence="8 10" id="KW-1133">Transmembrane helix</keyword>
<keyword evidence="3 10" id="KW-0285">Flavoprotein</keyword>
<comment type="cofactor">
    <cofactor evidence="10">
        <name>FMN</name>
        <dbReference type="ChEBI" id="CHEBI:58210"/>
    </cofactor>
</comment>
<comment type="subcellular location">
    <subcellularLocation>
        <location evidence="10">Cell inner membrane</location>
        <topology evidence="10">Multi-pass membrane protein</topology>
    </subcellularLocation>
</comment>
<keyword evidence="9 10" id="KW-0472">Membrane</keyword>
<feature type="transmembrane region" description="Helical" evidence="10">
    <location>
        <begin position="222"/>
        <end position="240"/>
    </location>
</feature>
<keyword evidence="5 10" id="KW-0812">Transmembrane</keyword>
<evidence type="ECO:0000256" key="10">
    <source>
        <dbReference type="HAMAP-Rule" id="MF_00462"/>
    </source>
</evidence>
<dbReference type="GO" id="GO:0005886">
    <property type="term" value="C:plasma membrane"/>
    <property type="evidence" value="ECO:0007669"/>
    <property type="project" value="UniProtKB-SubCell"/>
</dbReference>
<dbReference type="KEGG" id="htl:HPTL_1600"/>
<feature type="transmembrane region" description="Helical" evidence="10">
    <location>
        <begin position="246"/>
        <end position="265"/>
    </location>
</feature>
<dbReference type="OrthoDB" id="9776359at2"/>
<dbReference type="PANTHER" id="PTHR30578">
    <property type="entry name" value="ELECTRON TRANSPORT COMPLEX PROTEIN RNFD"/>
    <property type="match status" value="1"/>
</dbReference>
<dbReference type="InterPro" id="IPR004338">
    <property type="entry name" value="NqrB/RnfD"/>
</dbReference>
<comment type="function">
    <text evidence="10">Part of a membrane-bound complex that couples electron transfer with translocation of ions across the membrane.</text>
</comment>
<dbReference type="HAMAP" id="MF_00462">
    <property type="entry name" value="RsxD_RnfD"/>
    <property type="match status" value="1"/>
</dbReference>
<dbReference type="EC" id="7.-.-.-" evidence="10"/>
<evidence type="ECO:0000256" key="3">
    <source>
        <dbReference type="ARBA" id="ARBA00022630"/>
    </source>
</evidence>
<organism evidence="11 12">
    <name type="scientific">Hydrogenophilus thermoluteolus</name>
    <name type="common">Pseudomonas hydrogenothermophila</name>
    <dbReference type="NCBI Taxonomy" id="297"/>
    <lineage>
        <taxon>Bacteria</taxon>
        <taxon>Pseudomonadati</taxon>
        <taxon>Pseudomonadota</taxon>
        <taxon>Hydrogenophilia</taxon>
        <taxon>Hydrogenophilales</taxon>
        <taxon>Hydrogenophilaceae</taxon>
        <taxon>Hydrogenophilus</taxon>
    </lineage>
</organism>
<evidence type="ECO:0000256" key="1">
    <source>
        <dbReference type="ARBA" id="ARBA00022448"/>
    </source>
</evidence>
<dbReference type="AlphaFoldDB" id="A0A2Z6DZU0"/>
<keyword evidence="12" id="KW-1185">Reference proteome</keyword>
<feature type="transmembrane region" description="Helical" evidence="10">
    <location>
        <begin position="12"/>
        <end position="34"/>
    </location>
</feature>
<dbReference type="NCBIfam" id="TIGR01946">
    <property type="entry name" value="rnfD"/>
    <property type="match status" value="1"/>
</dbReference>
<feature type="transmembrane region" description="Helical" evidence="10">
    <location>
        <begin position="91"/>
        <end position="109"/>
    </location>
</feature>
<feature type="transmembrane region" description="Helical" evidence="10">
    <location>
        <begin position="197"/>
        <end position="215"/>
    </location>
</feature>
<accession>A0A2Z6DZU0</accession>
<keyword evidence="6 10" id="KW-1278">Translocase</keyword>
<sequence>MITAPYWRAPVSVTRVMGWVLLALIPAIVLHVIFFGPVLLAQLLLASVAAVVVEALLLWVRRRPIVSAVTDLSAVVTAWLLVLALPTTVPWWLTLLGVVIAIGVAKQLYGGIGQNPFNPAMVAFAALIVSFPAELSRWPLPTTPVAWQWASFLGTPNVDALASATVLDTLRTAVHSGQAVSELLGRSPVFGTLSGAGYEWIAVAFLAGGLLLWLRGIIPGRLPFAFLLTLGVLSTLAWLVAPERFAPPWVHLFAYSTMLAAFFIITDPVSGVVTPRGQWVFAAGAALLVFLIRHFGQFPDGVAFAVLLMNLAAPWIEMKTQPRVFGEDHP</sequence>
<evidence type="ECO:0000256" key="7">
    <source>
        <dbReference type="ARBA" id="ARBA00022982"/>
    </source>
</evidence>
<gene>
    <name evidence="10 11" type="primary">rnfD</name>
    <name evidence="11" type="ORF">HPTL_1600</name>
</gene>
<evidence type="ECO:0000256" key="8">
    <source>
        <dbReference type="ARBA" id="ARBA00022989"/>
    </source>
</evidence>
<feature type="transmembrane region" description="Helical" evidence="10">
    <location>
        <begin position="277"/>
        <end position="295"/>
    </location>
</feature>
<keyword evidence="10" id="KW-1003">Cell membrane</keyword>
<protein>
    <recommendedName>
        <fullName evidence="10">Ion-translocating oxidoreductase complex subunit D</fullName>
        <ecNumber evidence="10">7.-.-.-</ecNumber>
    </recommendedName>
    <alternativeName>
        <fullName evidence="10">Rnf electron transport complex subunit D</fullName>
    </alternativeName>
</protein>
<feature type="transmembrane region" description="Helical" evidence="10">
    <location>
        <begin position="40"/>
        <end position="60"/>
    </location>
</feature>
<evidence type="ECO:0000256" key="2">
    <source>
        <dbReference type="ARBA" id="ARBA00022553"/>
    </source>
</evidence>
<keyword evidence="2 10" id="KW-0597">Phosphoprotein</keyword>
<evidence type="ECO:0000256" key="9">
    <source>
        <dbReference type="ARBA" id="ARBA00023136"/>
    </source>
</evidence>
<evidence type="ECO:0000313" key="11">
    <source>
        <dbReference type="EMBL" id="BBD77860.1"/>
    </source>
</evidence>
<dbReference type="Proteomes" id="UP000262004">
    <property type="component" value="Chromosome"/>
</dbReference>
<dbReference type="InterPro" id="IPR011303">
    <property type="entry name" value="RnfD_bac"/>
</dbReference>
<name>A0A2Z6DZU0_HYDTE</name>
<keyword evidence="7 10" id="KW-0249">Electron transport</keyword>
<dbReference type="EMBL" id="AP018558">
    <property type="protein sequence ID" value="BBD77860.1"/>
    <property type="molecule type" value="Genomic_DNA"/>
</dbReference>
<keyword evidence="1 10" id="KW-0813">Transport</keyword>
<dbReference type="Pfam" id="PF03116">
    <property type="entry name" value="NQR2_RnfD_RnfE"/>
    <property type="match status" value="1"/>
</dbReference>
<dbReference type="GO" id="GO:0022900">
    <property type="term" value="P:electron transport chain"/>
    <property type="evidence" value="ECO:0007669"/>
    <property type="project" value="UniProtKB-UniRule"/>
</dbReference>
<dbReference type="GO" id="GO:0055085">
    <property type="term" value="P:transmembrane transport"/>
    <property type="evidence" value="ECO:0007669"/>
    <property type="project" value="InterPro"/>
</dbReference>
<evidence type="ECO:0000256" key="5">
    <source>
        <dbReference type="ARBA" id="ARBA00022692"/>
    </source>
</evidence>
<dbReference type="PANTHER" id="PTHR30578:SF0">
    <property type="entry name" value="ION-TRANSLOCATING OXIDOREDUCTASE COMPLEX SUBUNIT D"/>
    <property type="match status" value="1"/>
</dbReference>